<keyword evidence="1" id="KW-0614">Plasmid</keyword>
<gene>
    <name evidence="1" type="ORF">N495_19505</name>
</gene>
<evidence type="ECO:0000313" key="1">
    <source>
        <dbReference type="EMBL" id="KIS21594.1"/>
    </source>
</evidence>
<comment type="caution">
    <text evidence="1">The sequence shown here is derived from an EMBL/GenBank/DDBJ whole genome shotgun (WGS) entry which is preliminary data.</text>
</comment>
<organism evidence="1 2">
    <name type="scientific">Clostridium botulinum B2 450</name>
    <dbReference type="NCBI Taxonomy" id="1379739"/>
    <lineage>
        <taxon>Bacteria</taxon>
        <taxon>Bacillati</taxon>
        <taxon>Bacillota</taxon>
        <taxon>Clostridia</taxon>
        <taxon>Eubacteriales</taxon>
        <taxon>Clostridiaceae</taxon>
        <taxon>Clostridium</taxon>
    </lineage>
</organism>
<dbReference type="AlphaFoldDB" id="A0A0D1AEK9"/>
<dbReference type="Proteomes" id="UP000032250">
    <property type="component" value="Unassembled WGS sequence"/>
</dbReference>
<geneLocation type="plasmid" evidence="1">
    <name>p_B2_450</name>
</geneLocation>
<dbReference type="HOGENOM" id="CLU_2841956_0_0_9"/>
<dbReference type="RefSeq" id="WP_043032685.1">
    <property type="nucleotide sequence ID" value="NZ_JXSU01000010.1"/>
</dbReference>
<accession>A0A0D1AEK9</accession>
<name>A0A0D1AEK9_CLOBO</name>
<protein>
    <submittedName>
        <fullName evidence="1">Uncharacterized protein</fullName>
    </submittedName>
</protein>
<evidence type="ECO:0000313" key="2">
    <source>
        <dbReference type="Proteomes" id="UP000032250"/>
    </source>
</evidence>
<dbReference type="EMBL" id="JXSU01000010">
    <property type="protein sequence ID" value="KIS21594.1"/>
    <property type="molecule type" value="Genomic_DNA"/>
</dbReference>
<dbReference type="PATRIC" id="fig|1379739.3.peg.78"/>
<sequence length="65" mass="7853">MFNKGLAKDLYAMGMNYKIKKQNNQMSMFDYMNNEDFYIDEKNLTKGNLEHFENLIQTRPCMFLK</sequence>
<reference evidence="1 2" key="1">
    <citation type="submission" date="2014-06" db="EMBL/GenBank/DDBJ databases">
        <title>Genome characterization of distinct group I Clostridium botulinum lineages.</title>
        <authorList>
            <person name="Giordani F."/>
            <person name="Anselmo A."/>
            <person name="Fillo S."/>
            <person name="Palozzi A.M."/>
            <person name="Fortunato A."/>
            <person name="Gentile B."/>
            <person name="Ciammaruconi A."/>
            <person name="Anniballi F."/>
            <person name="De Medici D."/>
            <person name="Lista F."/>
        </authorList>
    </citation>
    <scope>NUCLEOTIDE SEQUENCE [LARGE SCALE GENOMIC DNA]</scope>
    <source>
        <strain evidence="1 2">B2 450</strain>
        <plasmid evidence="1">p_B2_450</plasmid>
    </source>
</reference>
<proteinExistence type="predicted"/>